<dbReference type="PROSITE" id="PS51502">
    <property type="entry name" value="S_R_A_B_BARREL"/>
    <property type="match status" value="1"/>
</dbReference>
<evidence type="ECO:0000259" key="1">
    <source>
        <dbReference type="PROSITE" id="PS51502"/>
    </source>
</evidence>
<dbReference type="InterPro" id="IPR011008">
    <property type="entry name" value="Dimeric_a/b-barrel"/>
</dbReference>
<proteinExistence type="predicted"/>
<dbReference type="InterPro" id="IPR013097">
    <property type="entry name" value="Dabb"/>
</dbReference>
<dbReference type="RefSeq" id="WP_263051315.1">
    <property type="nucleotide sequence ID" value="NZ_CP106735.1"/>
</dbReference>
<reference evidence="2" key="1">
    <citation type="submission" date="2022-10" db="EMBL/GenBank/DDBJ databases">
        <title>Comparative genomics and taxonomic characterization of three novel marine species of genus Reichenbachiella exhibiting antioxidant and polysaccharide degradation activities.</title>
        <authorList>
            <person name="Muhammad N."/>
            <person name="Lee Y.-J."/>
            <person name="Ko J."/>
            <person name="Kim S.-G."/>
        </authorList>
    </citation>
    <scope>NUCLEOTIDE SEQUENCE</scope>
    <source>
        <strain evidence="2">Wsw4-B4</strain>
    </source>
</reference>
<sequence>MKTTPYALLILCMLLGCESVKTKDMISGQFAHTVLIWMKNPNSESDKNKLKTGLNQLIEASEYIRSAHLGVPALTAREVVDNSYSYCFIVTFGSKEEQDKYQVEPAHKKFMADCENLMSKILIYDSMNVLEAGENLK</sequence>
<dbReference type="Pfam" id="PF07876">
    <property type="entry name" value="Dabb"/>
    <property type="match status" value="1"/>
</dbReference>
<evidence type="ECO:0000313" key="3">
    <source>
        <dbReference type="Proteomes" id="UP001062165"/>
    </source>
</evidence>
<evidence type="ECO:0000313" key="2">
    <source>
        <dbReference type="EMBL" id="UXX79584.1"/>
    </source>
</evidence>
<dbReference type="SUPFAM" id="SSF54909">
    <property type="entry name" value="Dimeric alpha+beta barrel"/>
    <property type="match status" value="1"/>
</dbReference>
<keyword evidence="3" id="KW-1185">Reference proteome</keyword>
<dbReference type="EMBL" id="CP106735">
    <property type="protein sequence ID" value="UXX79584.1"/>
    <property type="molecule type" value="Genomic_DNA"/>
</dbReference>
<accession>A0ABY6D0Y3</accession>
<organism evidence="2 3">
    <name type="scientific">Reichenbachiella carrageenanivorans</name>
    <dbReference type="NCBI Taxonomy" id="2979869"/>
    <lineage>
        <taxon>Bacteria</taxon>
        <taxon>Pseudomonadati</taxon>
        <taxon>Bacteroidota</taxon>
        <taxon>Cytophagia</taxon>
        <taxon>Cytophagales</taxon>
        <taxon>Reichenbachiellaceae</taxon>
        <taxon>Reichenbachiella</taxon>
    </lineage>
</organism>
<dbReference type="SMART" id="SM00886">
    <property type="entry name" value="Dabb"/>
    <property type="match status" value="1"/>
</dbReference>
<feature type="domain" description="Stress-response A/B barrel" evidence="1">
    <location>
        <begin position="30"/>
        <end position="126"/>
    </location>
</feature>
<gene>
    <name evidence="2" type="ORF">N7E81_00475</name>
</gene>
<dbReference type="Proteomes" id="UP001062165">
    <property type="component" value="Chromosome"/>
</dbReference>
<name>A0ABY6D0Y3_9BACT</name>
<dbReference type="Gene3D" id="3.30.70.100">
    <property type="match status" value="1"/>
</dbReference>
<dbReference type="PROSITE" id="PS51257">
    <property type="entry name" value="PROKAR_LIPOPROTEIN"/>
    <property type="match status" value="1"/>
</dbReference>
<protein>
    <submittedName>
        <fullName evidence="2">Dabb family protein</fullName>
    </submittedName>
</protein>